<comment type="caution">
    <text evidence="1">The sequence shown here is derived from an EMBL/GenBank/DDBJ whole genome shotgun (WGS) entry which is preliminary data.</text>
</comment>
<reference evidence="1" key="1">
    <citation type="submission" date="2019-11" db="EMBL/GenBank/DDBJ databases">
        <title>Genome sequences of 17 halophilic strains isolated from different environments.</title>
        <authorList>
            <person name="Furrow R.E."/>
        </authorList>
    </citation>
    <scope>NUCLEOTIDE SEQUENCE</scope>
    <source>
        <strain evidence="1">22510_22_Filter</strain>
    </source>
</reference>
<organism evidence="1 2">
    <name type="scientific">Pontibacillus yanchengensis</name>
    <dbReference type="NCBI Taxonomy" id="462910"/>
    <lineage>
        <taxon>Bacteria</taxon>
        <taxon>Bacillati</taxon>
        <taxon>Bacillota</taxon>
        <taxon>Bacilli</taxon>
        <taxon>Bacillales</taxon>
        <taxon>Bacillaceae</taxon>
        <taxon>Pontibacillus</taxon>
    </lineage>
</organism>
<evidence type="ECO:0000313" key="2">
    <source>
        <dbReference type="Proteomes" id="UP000466692"/>
    </source>
</evidence>
<evidence type="ECO:0000313" key="1">
    <source>
        <dbReference type="EMBL" id="MYL54649.1"/>
    </source>
</evidence>
<keyword evidence="2" id="KW-1185">Reference proteome</keyword>
<dbReference type="Proteomes" id="UP000466692">
    <property type="component" value="Unassembled WGS sequence"/>
</dbReference>
<protein>
    <submittedName>
        <fullName evidence="1">Response regulator</fullName>
    </submittedName>
</protein>
<accession>A0ACC7VKG9</accession>
<sequence>MNILIVDDENITRMGLRKTIESSEQFSVVGEASNGKQALEFVRQQHRIDVILLDLNMPIMDGLQFLDYLDSTFQGKVVVLSSYDDLDHVKSAMKKGASDYFHKPTMSPDKITNMLIAISKEEAEPKHSREVDDWMKHLILTPSEKLLKVNHPFVDYSKGKVVILASVNDFNQLNLNDFEIYNSIIQWKEQSNFRGEIVPWREGQYLVVDVLQTKSLLNQYQHIQALCDSIQRFLKTTKEVTLSFGVSQMVYDPLQMNQSVKEAEEIVQQEFFKGRQTLHFYKEENKSEQDFQVSAQGIWQAMDDVDKSALQNELNKYFKELIKLENKEKVLQESFNLLISLKNYMENFNETAPLQQIPIQHISKLHYAYDIHNEVYQSFDSMLNWIAEYENNHYSPIVKSVMKYIHQHYTKEISLDRLARHVQTNPSYLSRIFKEQTGSTVSDCIAELRINKAKELLKHNQLRTKDVSLAVGYANERYFSQIFKKYTGMTPTKFRKQK</sequence>
<dbReference type="EMBL" id="WMEU01000005">
    <property type="protein sequence ID" value="MYL54649.1"/>
    <property type="molecule type" value="Genomic_DNA"/>
</dbReference>
<proteinExistence type="predicted"/>
<gene>
    <name evidence="1" type="ORF">GLW08_15040</name>
</gene>
<name>A0ACC7VKG9_9BACI</name>